<evidence type="ECO:0000256" key="1">
    <source>
        <dbReference type="SAM" id="SignalP"/>
    </source>
</evidence>
<gene>
    <name evidence="2" type="ORF">NFI99_26805</name>
</gene>
<dbReference type="EMBL" id="CP099587">
    <property type="protein sequence ID" value="USS45202.1"/>
    <property type="molecule type" value="Genomic_DNA"/>
</dbReference>
<keyword evidence="1" id="KW-0732">Signal</keyword>
<evidence type="ECO:0000313" key="3">
    <source>
        <dbReference type="Proteomes" id="UP001056386"/>
    </source>
</evidence>
<keyword evidence="3" id="KW-1185">Reference proteome</keyword>
<name>A0ABY5BE43_BURGL</name>
<dbReference type="RefSeq" id="WP_230674342.1">
    <property type="nucleotide sequence ID" value="NZ_CP021074.1"/>
</dbReference>
<feature type="signal peptide" evidence="1">
    <location>
        <begin position="1"/>
        <end position="34"/>
    </location>
</feature>
<dbReference type="Proteomes" id="UP001056386">
    <property type="component" value="Chromosome 1"/>
</dbReference>
<proteinExistence type="predicted"/>
<dbReference type="GeneID" id="45698695"/>
<organism evidence="2 3">
    <name type="scientific">Burkholderia glumae</name>
    <name type="common">Pseudomonas glumae</name>
    <dbReference type="NCBI Taxonomy" id="337"/>
    <lineage>
        <taxon>Bacteria</taxon>
        <taxon>Pseudomonadati</taxon>
        <taxon>Pseudomonadota</taxon>
        <taxon>Betaproteobacteria</taxon>
        <taxon>Burkholderiales</taxon>
        <taxon>Burkholderiaceae</taxon>
        <taxon>Burkholderia</taxon>
    </lineage>
</organism>
<evidence type="ECO:0000313" key="2">
    <source>
        <dbReference type="EMBL" id="USS45202.1"/>
    </source>
</evidence>
<sequence length="103" mass="10887">MSLDDSPRRGPGKRKLVTIGLICLAAAASRGAMAAQDRPPVVLDTQTGIHDGRSGVVLQTAPLDPAPIVAPAEIRQPAGLQQNNQIPMVVAPYIRVPTPSYRQ</sequence>
<protein>
    <submittedName>
        <fullName evidence="2">Uncharacterized protein</fullName>
    </submittedName>
</protein>
<reference evidence="2" key="1">
    <citation type="submission" date="2022-06" db="EMBL/GenBank/DDBJ databases">
        <title>Draft genome sequence of Burkholderia glumae strain GR20004 isolated from rice panicle showing bacterial panicle blight.</title>
        <authorList>
            <person name="Choi S.Y."/>
            <person name="Lee Y.H."/>
        </authorList>
    </citation>
    <scope>NUCLEOTIDE SEQUENCE</scope>
    <source>
        <strain evidence="2">GR20004</strain>
    </source>
</reference>
<accession>A0ABY5BE43</accession>
<feature type="chain" id="PRO_5046446987" evidence="1">
    <location>
        <begin position="35"/>
        <end position="103"/>
    </location>
</feature>